<keyword evidence="2" id="KW-1185">Reference proteome</keyword>
<dbReference type="Proteomes" id="UP001190465">
    <property type="component" value="Chromosome"/>
</dbReference>
<gene>
    <name evidence="1" type="ORF">MU0053_001873</name>
</gene>
<dbReference type="EMBL" id="OY726397">
    <property type="protein sequence ID" value="CAJ1501227.1"/>
    <property type="molecule type" value="Genomic_DNA"/>
</dbReference>
<sequence>MAPPSGLATAGIADIPVLTSPAGLVAKLSDRDGLVVASWDSELQQGRVHALGVVQTVEKPGSAIVDWRLANFAVTPSPQGRSKWDTMPFFSFDDAVAERYRLMEHFHDVFAGGQPRTAELKLGAPVADQAFANDAVHQADSSVEFRPEHTATRVPQCNRVSPDGTIFSTPARGAYMGNRADPRRWLVCELYVDRVLKAPRTKLFFLDEAVALAAGHRPCQTCRRDCYQTYMAAVQHTHAVRGAQELDQLLNAARKSSYAHVSVGSLPDGTFVALGAADYRLVWRGALHRWAPHGYVDSVALADVEPDTVVVLTPEPSLAALHNGYPVDVHLSVS</sequence>
<protein>
    <submittedName>
        <fullName evidence="1">Uncharacterized protein</fullName>
    </submittedName>
</protein>
<name>A0ABM9LLU1_9MYCO</name>
<evidence type="ECO:0000313" key="1">
    <source>
        <dbReference type="EMBL" id="CAJ1501227.1"/>
    </source>
</evidence>
<accession>A0ABM9LLU1</accession>
<proteinExistence type="predicted"/>
<evidence type="ECO:0000313" key="2">
    <source>
        <dbReference type="Proteomes" id="UP001190465"/>
    </source>
</evidence>
<organism evidence="1 2">
    <name type="scientific">[Mycobacterium] burgundiense</name>
    <dbReference type="NCBI Taxonomy" id="3064286"/>
    <lineage>
        <taxon>Bacteria</taxon>
        <taxon>Bacillati</taxon>
        <taxon>Actinomycetota</taxon>
        <taxon>Actinomycetes</taxon>
        <taxon>Mycobacteriales</taxon>
        <taxon>Mycobacteriaceae</taxon>
        <taxon>Mycolicibacterium</taxon>
    </lineage>
</organism>
<dbReference type="RefSeq" id="WP_308482066.1">
    <property type="nucleotide sequence ID" value="NZ_OY726397.1"/>
</dbReference>
<reference evidence="1 2" key="1">
    <citation type="submission" date="2023-08" db="EMBL/GenBank/DDBJ databases">
        <authorList>
            <person name="Folkvardsen B D."/>
            <person name="Norman A."/>
        </authorList>
    </citation>
    <scope>NUCLEOTIDE SEQUENCE [LARGE SCALE GENOMIC DNA]</scope>
    <source>
        <strain evidence="1 2">Mu0053</strain>
    </source>
</reference>